<protein>
    <recommendedName>
        <fullName evidence="4">Mediator complex subunit 15 KIX domain-containing protein</fullName>
    </recommendedName>
</protein>
<dbReference type="GO" id="GO:0005634">
    <property type="term" value="C:nucleus"/>
    <property type="evidence" value="ECO:0007669"/>
    <property type="project" value="UniProtKB-SubCell"/>
</dbReference>
<evidence type="ECO:0000256" key="2">
    <source>
        <dbReference type="ARBA" id="ARBA00023242"/>
    </source>
</evidence>
<accession>A0AAP0I6V3</accession>
<proteinExistence type="predicted"/>
<feature type="domain" description="Mediator complex subunit 15 KIX" evidence="4">
    <location>
        <begin position="21"/>
        <end position="96"/>
    </location>
</feature>
<gene>
    <name evidence="5" type="ORF">Sjap_017743</name>
</gene>
<evidence type="ECO:0000256" key="3">
    <source>
        <dbReference type="SAM" id="MobiDB-lite"/>
    </source>
</evidence>
<comment type="caution">
    <text evidence="5">The sequence shown here is derived from an EMBL/GenBank/DDBJ whole genome shotgun (WGS) entry which is preliminary data.</text>
</comment>
<dbReference type="InterPro" id="IPR036529">
    <property type="entry name" value="KIX_dom_sf"/>
</dbReference>
<dbReference type="Pfam" id="PF16987">
    <property type="entry name" value="KIX_2"/>
    <property type="match status" value="1"/>
</dbReference>
<dbReference type="FunFam" id="1.10.246.20:FF:000003">
    <property type="entry name" value="Mediator of RNA polymerase II transcription subunit 15a"/>
    <property type="match status" value="1"/>
</dbReference>
<dbReference type="Gene3D" id="1.10.246.20">
    <property type="entry name" value="Coactivator CBP, KIX domain"/>
    <property type="match status" value="1"/>
</dbReference>
<evidence type="ECO:0000313" key="6">
    <source>
        <dbReference type="Proteomes" id="UP001417504"/>
    </source>
</evidence>
<name>A0AAP0I6V3_9MAGN</name>
<dbReference type="AlphaFoldDB" id="A0AAP0I6V3"/>
<organism evidence="5 6">
    <name type="scientific">Stephania japonica</name>
    <dbReference type="NCBI Taxonomy" id="461633"/>
    <lineage>
        <taxon>Eukaryota</taxon>
        <taxon>Viridiplantae</taxon>
        <taxon>Streptophyta</taxon>
        <taxon>Embryophyta</taxon>
        <taxon>Tracheophyta</taxon>
        <taxon>Spermatophyta</taxon>
        <taxon>Magnoliopsida</taxon>
        <taxon>Ranunculales</taxon>
        <taxon>Menispermaceae</taxon>
        <taxon>Menispermoideae</taxon>
        <taxon>Cissampelideae</taxon>
        <taxon>Stephania</taxon>
    </lineage>
</organism>
<keyword evidence="2" id="KW-0539">Nucleus</keyword>
<sequence length="117" mass="13863">MSPRNRRTQRVADARPSMEATSWRAQLPPGARSRIVNRIMEELKRHLPISSPEGLICLQDLAIRFEEKMYTVTTSKYDYLWKIATKMQLMEARYQTPRLHYSTGRWRPKAFGFRVYA</sequence>
<reference evidence="5 6" key="1">
    <citation type="submission" date="2024-01" db="EMBL/GenBank/DDBJ databases">
        <title>Genome assemblies of Stephania.</title>
        <authorList>
            <person name="Yang L."/>
        </authorList>
    </citation>
    <scope>NUCLEOTIDE SEQUENCE [LARGE SCALE GENOMIC DNA]</scope>
    <source>
        <strain evidence="5">QJT</strain>
        <tissue evidence="5">Leaf</tissue>
    </source>
</reference>
<evidence type="ECO:0000313" key="5">
    <source>
        <dbReference type="EMBL" id="KAK9109683.1"/>
    </source>
</evidence>
<comment type="subcellular location">
    <subcellularLocation>
        <location evidence="1">Nucleus</location>
    </subcellularLocation>
</comment>
<evidence type="ECO:0000259" key="4">
    <source>
        <dbReference type="Pfam" id="PF16987"/>
    </source>
</evidence>
<dbReference type="EMBL" id="JBBNAE010000007">
    <property type="protein sequence ID" value="KAK9109683.1"/>
    <property type="molecule type" value="Genomic_DNA"/>
</dbReference>
<dbReference type="PANTHER" id="PTHR33137">
    <property type="entry name" value="MEDIATOR OF RNA POLYMERASE II TRANSCRIPTION SUBUNIT 15A-RELATED"/>
    <property type="match status" value="1"/>
</dbReference>
<dbReference type="InterPro" id="IPR044661">
    <property type="entry name" value="MED15a/b/c-like"/>
</dbReference>
<keyword evidence="6" id="KW-1185">Reference proteome</keyword>
<dbReference type="InterPro" id="IPR036546">
    <property type="entry name" value="MED15_KIX"/>
</dbReference>
<feature type="region of interest" description="Disordered" evidence="3">
    <location>
        <begin position="1"/>
        <end position="23"/>
    </location>
</feature>
<dbReference type="PANTHER" id="PTHR33137:SF4">
    <property type="entry name" value="MEDIATOR OF RNA POLYMERASE II TRANSCRIPTION SUBUNIT 15A-RELATED"/>
    <property type="match status" value="1"/>
</dbReference>
<dbReference type="Proteomes" id="UP001417504">
    <property type="component" value="Unassembled WGS sequence"/>
</dbReference>
<evidence type="ECO:0000256" key="1">
    <source>
        <dbReference type="ARBA" id="ARBA00004123"/>
    </source>
</evidence>
<dbReference type="GO" id="GO:0031490">
    <property type="term" value="F:chromatin DNA binding"/>
    <property type="evidence" value="ECO:0007669"/>
    <property type="project" value="InterPro"/>
</dbReference>
<dbReference type="GO" id="GO:0003713">
    <property type="term" value="F:transcription coactivator activity"/>
    <property type="evidence" value="ECO:0007669"/>
    <property type="project" value="InterPro"/>
</dbReference>